<feature type="transmembrane region" description="Helical" evidence="1">
    <location>
        <begin position="155"/>
        <end position="172"/>
    </location>
</feature>
<feature type="transmembrane region" description="Helical" evidence="1">
    <location>
        <begin position="178"/>
        <end position="195"/>
    </location>
</feature>
<feature type="transmembrane region" description="Helical" evidence="1">
    <location>
        <begin position="202"/>
        <end position="218"/>
    </location>
</feature>
<name>A0A1T4LVQ5_9FIRM</name>
<feature type="transmembrane region" description="Helical" evidence="1">
    <location>
        <begin position="357"/>
        <end position="375"/>
    </location>
</feature>
<dbReference type="EMBL" id="FUWY01000002">
    <property type="protein sequence ID" value="SJZ58819.1"/>
    <property type="molecule type" value="Genomic_DNA"/>
</dbReference>
<keyword evidence="3" id="KW-1185">Reference proteome</keyword>
<evidence type="ECO:0000313" key="2">
    <source>
        <dbReference type="EMBL" id="SJZ58819.1"/>
    </source>
</evidence>
<keyword evidence="1" id="KW-0472">Membrane</keyword>
<feature type="transmembrane region" description="Helical" evidence="1">
    <location>
        <begin position="254"/>
        <end position="275"/>
    </location>
</feature>
<feature type="transmembrane region" description="Helical" evidence="1">
    <location>
        <begin position="121"/>
        <end position="143"/>
    </location>
</feature>
<feature type="transmembrane region" description="Helical" evidence="1">
    <location>
        <begin position="382"/>
        <end position="399"/>
    </location>
</feature>
<dbReference type="Proteomes" id="UP000243297">
    <property type="component" value="Unassembled WGS sequence"/>
</dbReference>
<keyword evidence="1" id="KW-0812">Transmembrane</keyword>
<gene>
    <name evidence="2" type="ORF">SAMN02745191_1066</name>
</gene>
<evidence type="ECO:0000256" key="1">
    <source>
        <dbReference type="SAM" id="Phobius"/>
    </source>
</evidence>
<dbReference type="OrthoDB" id="437613at2"/>
<feature type="transmembrane region" description="Helical" evidence="1">
    <location>
        <begin position="224"/>
        <end position="242"/>
    </location>
</feature>
<feature type="transmembrane region" description="Helical" evidence="1">
    <location>
        <begin position="326"/>
        <end position="345"/>
    </location>
</feature>
<feature type="transmembrane region" description="Helical" evidence="1">
    <location>
        <begin position="6"/>
        <end position="24"/>
    </location>
</feature>
<keyword evidence="1" id="KW-1133">Transmembrane helix</keyword>
<evidence type="ECO:0008006" key="4">
    <source>
        <dbReference type="Google" id="ProtNLM"/>
    </source>
</evidence>
<accession>A0A1T4LVQ5</accession>
<feature type="transmembrane region" description="Helical" evidence="1">
    <location>
        <begin position="36"/>
        <end position="57"/>
    </location>
</feature>
<feature type="transmembrane region" description="Helical" evidence="1">
    <location>
        <begin position="295"/>
        <end position="319"/>
    </location>
</feature>
<proteinExistence type="predicted"/>
<dbReference type="AlphaFoldDB" id="A0A1T4LVQ5"/>
<evidence type="ECO:0000313" key="3">
    <source>
        <dbReference type="Proteomes" id="UP000243297"/>
    </source>
</evidence>
<dbReference type="STRING" id="118967.SAMN02745191_1066"/>
<protein>
    <recommendedName>
        <fullName evidence="4">Dolichyl-phosphate-mannose-protein mannosyltransferase</fullName>
    </recommendedName>
</protein>
<dbReference type="RefSeq" id="WP_078711488.1">
    <property type="nucleotide sequence ID" value="NZ_FUWY01000002.1"/>
</dbReference>
<reference evidence="3" key="1">
    <citation type="submission" date="2017-02" db="EMBL/GenBank/DDBJ databases">
        <authorList>
            <person name="Varghese N."/>
            <person name="Submissions S."/>
        </authorList>
    </citation>
    <scope>NUCLEOTIDE SEQUENCE [LARGE SCALE GENOMIC DNA]</scope>
    <source>
        <strain evidence="3">ATCC 25662</strain>
    </source>
</reference>
<sequence>MDKILFGSIYFFILIGLSLVVFKEKRIQEIIIKNKYKILAFILINVVLITLISYFHLSKESFIPSWDFGGFYRRALEFTDKLDFSLQDAAKSLYESINIDEYNYVAEWYLYLPMKILGNSYLRFIICMINVFLIPSNTLLYILYLKISDEFKNKWLDIIVGLFIIFFSANMYPLIHGYIGSSGLFYIVFILFFVFLGKFNKVNIPFSILTGILLLILLVTRRWYAYWIVGFFVATVVATLAIKDNWKNFKNIIINCFVSGSVALSLLLIFFFPLVQTITTYNYSEAYSVMKVTGIFEIIINFIKVYGVVNVVLMGLGIFASVKFKYLRSFVIFLVTQIVVSIVLFNQVQRFGSHHYYIINTMCLLLIIIGILFITELLSKKIRLFIITPIIVLLVINSLQTTVLSNKKFEPLFTVTNWMYGRMYPVVRITENKEGIIDLINYINANTKEFDYTYAIASSVEFNEDHLRNALLPNDLEGLHNLMTTRVYDLRDYLPNNFFYNRYVIVTDPVQLQFDESQQRVISVLGDFMLNYPDIDKYYRLIKEIKINNGFNVKLFERIDNVPNSVRQEISDILKSYYPNEPKMYEFEMLPE</sequence>
<organism evidence="2 3">
    <name type="scientific">Anaerorhabdus furcosa</name>
    <dbReference type="NCBI Taxonomy" id="118967"/>
    <lineage>
        <taxon>Bacteria</taxon>
        <taxon>Bacillati</taxon>
        <taxon>Bacillota</taxon>
        <taxon>Erysipelotrichia</taxon>
        <taxon>Erysipelotrichales</taxon>
        <taxon>Erysipelotrichaceae</taxon>
        <taxon>Anaerorhabdus</taxon>
    </lineage>
</organism>